<dbReference type="AlphaFoldDB" id="A0A2S4JJC3"/>
<dbReference type="Proteomes" id="UP000237350">
    <property type="component" value="Unassembled WGS sequence"/>
</dbReference>
<dbReference type="EMBL" id="LPWH01000093">
    <property type="protein sequence ID" value="POQ99644.1"/>
    <property type="molecule type" value="Genomic_DNA"/>
</dbReference>
<evidence type="ECO:0000313" key="2">
    <source>
        <dbReference type="Proteomes" id="UP000237350"/>
    </source>
</evidence>
<name>A0A2S4JJC3_9SPIO</name>
<dbReference type="RefSeq" id="WP_103680612.1">
    <property type="nucleotide sequence ID" value="NZ_LPWH01000093.1"/>
</dbReference>
<protein>
    <submittedName>
        <fullName evidence="1">Uncharacterized protein</fullName>
    </submittedName>
</protein>
<organism evidence="1 2">
    <name type="scientific">Alkalispirochaeta sphaeroplastigenens</name>
    <dbReference type="NCBI Taxonomy" id="1187066"/>
    <lineage>
        <taxon>Bacteria</taxon>
        <taxon>Pseudomonadati</taxon>
        <taxon>Spirochaetota</taxon>
        <taxon>Spirochaetia</taxon>
        <taxon>Spirochaetales</taxon>
        <taxon>Spirochaetaceae</taxon>
        <taxon>Alkalispirochaeta</taxon>
    </lineage>
</organism>
<proteinExistence type="predicted"/>
<gene>
    <name evidence="1" type="ORF">AU468_10055</name>
</gene>
<dbReference type="OrthoDB" id="9796020at2"/>
<sequence length="253" mass="28733">MAKHDLSKIKVNSSVVDPLGGSEVRQEVDPAAEALRLRYYDPVTAQPISFDHLERRIRKNADRMNRLSVEMMFDLYFAHANWSGFYDRTDSFSSWLERTVDVSRSYAYDIIKVVRTMIHYVHHQASGADPLPIEEIGRRIEAVGLKKMKLISQVRDQGLQYTFLSRVLSGESLADQDIIERNRELLQRGAPRGPAGDPDVSVPRERVREVITSLGASLKNPAERERALGAREVVIALFGGTDLEQEIRKNLED</sequence>
<evidence type="ECO:0000313" key="1">
    <source>
        <dbReference type="EMBL" id="POQ99644.1"/>
    </source>
</evidence>
<comment type="caution">
    <text evidence="1">The sequence shown here is derived from an EMBL/GenBank/DDBJ whole genome shotgun (WGS) entry which is preliminary data.</text>
</comment>
<accession>A0A2S4JJC3</accession>
<reference evidence="2" key="1">
    <citation type="submission" date="2015-12" db="EMBL/GenBank/DDBJ databases">
        <authorList>
            <person name="Lodha T.D."/>
            <person name="Chintalapati S."/>
            <person name="Chintalapati V.R."/>
            <person name="Sravanthi T."/>
        </authorList>
    </citation>
    <scope>NUCLEOTIDE SEQUENCE [LARGE SCALE GENOMIC DNA]</scope>
    <source>
        <strain evidence="2">JC133</strain>
    </source>
</reference>
<keyword evidence="2" id="KW-1185">Reference proteome</keyword>